<organism evidence="1 2">
    <name type="scientific">Flavobacterium jejuense</name>
    <dbReference type="NCBI Taxonomy" id="1544455"/>
    <lineage>
        <taxon>Bacteria</taxon>
        <taxon>Pseudomonadati</taxon>
        <taxon>Bacteroidota</taxon>
        <taxon>Flavobacteriia</taxon>
        <taxon>Flavobacteriales</taxon>
        <taxon>Flavobacteriaceae</taxon>
        <taxon>Flavobacterium</taxon>
    </lineage>
</organism>
<gene>
    <name evidence="1" type="ORF">FIA58_014640</name>
</gene>
<keyword evidence="2" id="KW-1185">Reference proteome</keyword>
<protein>
    <submittedName>
        <fullName evidence="1">Uncharacterized protein</fullName>
    </submittedName>
</protein>
<evidence type="ECO:0000313" key="2">
    <source>
        <dbReference type="Proteomes" id="UP000817854"/>
    </source>
</evidence>
<reference evidence="1 2" key="2">
    <citation type="submission" date="2019-05" db="EMBL/GenBank/DDBJ databases">
        <authorList>
            <person name="Lianzixin W."/>
        </authorList>
    </citation>
    <scope>NUCLEOTIDE SEQUENCE [LARGE SCALE GENOMIC DNA]</scope>
    <source>
        <strain evidence="1 2">EC11</strain>
    </source>
</reference>
<accession>A0ABX0IYU3</accession>
<comment type="caution">
    <text evidence="1">The sequence shown here is derived from an EMBL/GenBank/DDBJ whole genome shotgun (WGS) entry which is preliminary data.</text>
</comment>
<dbReference type="Proteomes" id="UP000817854">
    <property type="component" value="Unassembled WGS sequence"/>
</dbReference>
<reference evidence="2" key="1">
    <citation type="submission" date="2019-05" db="EMBL/GenBank/DDBJ databases">
        <title>Flavobacterium profundi sp. nov., isolated from a deep-sea seamount.</title>
        <authorList>
            <person name="Zhang D.-C."/>
        </authorList>
    </citation>
    <scope>NUCLEOTIDE SEQUENCE [LARGE SCALE GENOMIC DNA]</scope>
    <source>
        <strain evidence="2">EC11</strain>
    </source>
</reference>
<dbReference type="EMBL" id="VEVQ02000009">
    <property type="protein sequence ID" value="NHN26919.1"/>
    <property type="molecule type" value="Genomic_DNA"/>
</dbReference>
<reference evidence="1 2" key="3">
    <citation type="submission" date="2020-02" db="EMBL/GenBank/DDBJ databases">
        <title>Flavobacterium profundi sp. nov., isolated from a deep-sea seamount.</title>
        <authorList>
            <person name="Zhang D.-C."/>
        </authorList>
    </citation>
    <scope>NUCLEOTIDE SEQUENCE [LARGE SCALE GENOMIC DNA]</scope>
    <source>
        <strain evidence="1 2">EC11</strain>
    </source>
</reference>
<evidence type="ECO:0000313" key="1">
    <source>
        <dbReference type="EMBL" id="NHN26919.1"/>
    </source>
</evidence>
<proteinExistence type="predicted"/>
<name>A0ABX0IYU3_9FLAO</name>
<sequence length="122" mass="14534">MKVLKIYITNESDKLIAFLVDREIIDDLYITFDLTKVLENYTNFNINYEELINLETTKQFFYKNEVLILSIKLDDDNHVQFLIEKNISLQHLKKVPENVIPKQFKKIISNAIKTTYLQTVLY</sequence>
<dbReference type="RefSeq" id="WP_140963231.1">
    <property type="nucleotide sequence ID" value="NZ_VEVQ02000009.1"/>
</dbReference>